<dbReference type="AlphaFoldDB" id="A0A9P6FWI8"/>
<dbReference type="EMBL" id="JAABOA010001042">
    <property type="protein sequence ID" value="KAF9582466.1"/>
    <property type="molecule type" value="Genomic_DNA"/>
</dbReference>
<keyword evidence="1" id="KW-0175">Coiled coil</keyword>
<feature type="non-terminal residue" evidence="2">
    <location>
        <position position="1"/>
    </location>
</feature>
<organism evidence="2 3">
    <name type="scientific">Lunasporangiospora selenospora</name>
    <dbReference type="NCBI Taxonomy" id="979761"/>
    <lineage>
        <taxon>Eukaryota</taxon>
        <taxon>Fungi</taxon>
        <taxon>Fungi incertae sedis</taxon>
        <taxon>Mucoromycota</taxon>
        <taxon>Mortierellomycotina</taxon>
        <taxon>Mortierellomycetes</taxon>
        <taxon>Mortierellales</taxon>
        <taxon>Mortierellaceae</taxon>
        <taxon>Lunasporangiospora</taxon>
    </lineage>
</organism>
<accession>A0A9P6FWI8</accession>
<feature type="coiled-coil region" evidence="1">
    <location>
        <begin position="50"/>
        <end position="77"/>
    </location>
</feature>
<dbReference type="Proteomes" id="UP000780801">
    <property type="component" value="Unassembled WGS sequence"/>
</dbReference>
<reference evidence="2" key="1">
    <citation type="journal article" date="2020" name="Fungal Divers.">
        <title>Resolving the Mortierellaceae phylogeny through synthesis of multi-gene phylogenetics and phylogenomics.</title>
        <authorList>
            <person name="Vandepol N."/>
            <person name="Liber J."/>
            <person name="Desiro A."/>
            <person name="Na H."/>
            <person name="Kennedy M."/>
            <person name="Barry K."/>
            <person name="Grigoriev I.V."/>
            <person name="Miller A.N."/>
            <person name="O'Donnell K."/>
            <person name="Stajich J.E."/>
            <person name="Bonito G."/>
        </authorList>
    </citation>
    <scope>NUCLEOTIDE SEQUENCE</scope>
    <source>
        <strain evidence="2">KOD1015</strain>
    </source>
</reference>
<dbReference type="OrthoDB" id="8954335at2759"/>
<evidence type="ECO:0000256" key="1">
    <source>
        <dbReference type="SAM" id="Coils"/>
    </source>
</evidence>
<gene>
    <name evidence="2" type="ORF">BGW38_000180</name>
</gene>
<evidence type="ECO:0000313" key="2">
    <source>
        <dbReference type="EMBL" id="KAF9582466.1"/>
    </source>
</evidence>
<name>A0A9P6FWI8_9FUNG</name>
<keyword evidence="3" id="KW-1185">Reference proteome</keyword>
<proteinExistence type="predicted"/>
<comment type="caution">
    <text evidence="2">The sequence shown here is derived from an EMBL/GenBank/DDBJ whole genome shotgun (WGS) entry which is preliminary data.</text>
</comment>
<protein>
    <submittedName>
        <fullName evidence="2">Uncharacterized protein</fullName>
    </submittedName>
</protein>
<evidence type="ECO:0000313" key="3">
    <source>
        <dbReference type="Proteomes" id="UP000780801"/>
    </source>
</evidence>
<sequence length="272" mass="31143">LAKTKQMRTIDSSVIEACNWHLKDIERKQAEFLAKLEAIKAGNSVKIKNITNLSFLAERLRSDIREKEEELSCIDTDDLDFLAEKTSAQYGWWVFDIFGRLSTKLEVSNLPYTIDEIHEDNPCFVIESVEGGRGHNYWTAWIKRHAWSDGTLHFKFYAKRRNKNQGRISNLKQDLLKQKEDLEVLVNAMTALEVSGPNEDDPEITEERMQIQTEQSKLLQVISRAKQGTLHPKLFKAIAEAGVYEGDPEKTTTRVTEFYAEYVLADAGNASN</sequence>